<organism evidence="8 9">
    <name type="scientific">Besnoitia besnoiti</name>
    <name type="common">Apicomplexan protozoan</name>
    <dbReference type="NCBI Taxonomy" id="94643"/>
    <lineage>
        <taxon>Eukaryota</taxon>
        <taxon>Sar</taxon>
        <taxon>Alveolata</taxon>
        <taxon>Apicomplexa</taxon>
        <taxon>Conoidasida</taxon>
        <taxon>Coccidia</taxon>
        <taxon>Eucoccidiorida</taxon>
        <taxon>Eimeriorina</taxon>
        <taxon>Sarcocystidae</taxon>
        <taxon>Besnoitia</taxon>
    </lineage>
</organism>
<feature type="compositionally biased region" description="Gly residues" evidence="6">
    <location>
        <begin position="1137"/>
        <end position="1150"/>
    </location>
</feature>
<dbReference type="PROSITE" id="PS51293">
    <property type="entry name" value="SANT"/>
    <property type="match status" value="1"/>
</dbReference>
<feature type="compositionally biased region" description="Low complexity" evidence="6">
    <location>
        <begin position="764"/>
        <end position="773"/>
    </location>
</feature>
<evidence type="ECO:0000259" key="7">
    <source>
        <dbReference type="PROSITE" id="PS51293"/>
    </source>
</evidence>
<evidence type="ECO:0000313" key="9">
    <source>
        <dbReference type="Proteomes" id="UP000224006"/>
    </source>
</evidence>
<accession>A0A2A9MLE2</accession>
<feature type="compositionally biased region" description="Low complexity" evidence="6">
    <location>
        <begin position="343"/>
        <end position="359"/>
    </location>
</feature>
<feature type="compositionally biased region" description="Low complexity" evidence="6">
    <location>
        <begin position="586"/>
        <end position="596"/>
    </location>
</feature>
<dbReference type="SUPFAM" id="SSF46689">
    <property type="entry name" value="Homeodomain-like"/>
    <property type="match status" value="1"/>
</dbReference>
<keyword evidence="5" id="KW-0539">Nucleus</keyword>
<feature type="compositionally biased region" description="Polar residues" evidence="6">
    <location>
        <begin position="456"/>
        <end position="473"/>
    </location>
</feature>
<dbReference type="KEGG" id="bbes:BESB_035990"/>
<reference evidence="8 9" key="1">
    <citation type="submission" date="2017-09" db="EMBL/GenBank/DDBJ databases">
        <title>Genome sequencing of Besnoitia besnoiti strain Bb-Ger1.</title>
        <authorList>
            <person name="Schares G."/>
            <person name="Venepally P."/>
            <person name="Lorenzi H.A."/>
        </authorList>
    </citation>
    <scope>NUCLEOTIDE SEQUENCE [LARGE SCALE GENOMIC DNA]</scope>
    <source>
        <strain evidence="8 9">Bb-Ger1</strain>
    </source>
</reference>
<keyword evidence="2" id="KW-0863">Zinc-finger</keyword>
<evidence type="ECO:0000256" key="3">
    <source>
        <dbReference type="ARBA" id="ARBA00022833"/>
    </source>
</evidence>
<protein>
    <recommendedName>
        <fullName evidence="7">SANT domain-containing protein</fullName>
    </recommendedName>
</protein>
<feature type="compositionally biased region" description="Low complexity" evidence="6">
    <location>
        <begin position="1065"/>
        <end position="1082"/>
    </location>
</feature>
<dbReference type="RefSeq" id="XP_029221150.1">
    <property type="nucleotide sequence ID" value="XM_029362185.1"/>
</dbReference>
<keyword evidence="3" id="KW-0862">Zinc</keyword>
<feature type="compositionally biased region" description="Gly residues" evidence="6">
    <location>
        <begin position="1189"/>
        <end position="1202"/>
    </location>
</feature>
<dbReference type="FunFam" id="1.10.10.60:FF:000012">
    <property type="entry name" value="Metastasis-associated 1 family, member 3"/>
    <property type="match status" value="1"/>
</dbReference>
<dbReference type="Gene3D" id="1.10.10.60">
    <property type="entry name" value="Homeodomain-like"/>
    <property type="match status" value="1"/>
</dbReference>
<proteinExistence type="predicted"/>
<feature type="compositionally biased region" description="Basic and acidic residues" evidence="6">
    <location>
        <begin position="148"/>
        <end position="172"/>
    </location>
</feature>
<dbReference type="GeneID" id="40308580"/>
<feature type="compositionally biased region" description="Low complexity" evidence="6">
    <location>
        <begin position="992"/>
        <end position="1004"/>
    </location>
</feature>
<evidence type="ECO:0000256" key="4">
    <source>
        <dbReference type="ARBA" id="ARBA00023125"/>
    </source>
</evidence>
<feature type="compositionally biased region" description="Low complexity" evidence="6">
    <location>
        <begin position="633"/>
        <end position="660"/>
    </location>
</feature>
<feature type="compositionally biased region" description="Low complexity" evidence="6">
    <location>
        <begin position="234"/>
        <end position="243"/>
    </location>
</feature>
<dbReference type="PANTHER" id="PTHR10865">
    <property type="entry name" value="METASTASIS-ASSOCIATED PROTEIN AND MESODERM INDUCTION EARLY RESPONSE PROTEIN"/>
    <property type="match status" value="1"/>
</dbReference>
<feature type="compositionally biased region" description="Low complexity" evidence="6">
    <location>
        <begin position="883"/>
        <end position="895"/>
    </location>
</feature>
<dbReference type="VEuPathDB" id="ToxoDB:BESB_035990"/>
<feature type="region of interest" description="Disordered" evidence="6">
    <location>
        <begin position="1"/>
        <end position="707"/>
    </location>
</feature>
<feature type="region of interest" description="Disordered" evidence="6">
    <location>
        <begin position="1137"/>
        <end position="1203"/>
    </location>
</feature>
<dbReference type="InterPro" id="IPR009057">
    <property type="entry name" value="Homeodomain-like_sf"/>
</dbReference>
<dbReference type="OrthoDB" id="332991at2759"/>
<feature type="compositionally biased region" description="Low complexity" evidence="6">
    <location>
        <begin position="689"/>
        <end position="707"/>
    </location>
</feature>
<dbReference type="STRING" id="94643.A0A2A9MLE2"/>
<feature type="compositionally biased region" description="Low complexity" evidence="6">
    <location>
        <begin position="552"/>
        <end position="577"/>
    </location>
</feature>
<feature type="compositionally biased region" description="Low complexity" evidence="6">
    <location>
        <begin position="864"/>
        <end position="874"/>
    </location>
</feature>
<keyword evidence="1" id="KW-0479">Metal-binding</keyword>
<gene>
    <name evidence="8" type="ORF">BESB_035990</name>
</gene>
<keyword evidence="4" id="KW-0238">DNA-binding</keyword>
<evidence type="ECO:0000256" key="6">
    <source>
        <dbReference type="SAM" id="MobiDB-lite"/>
    </source>
</evidence>
<dbReference type="GO" id="GO:0042826">
    <property type="term" value="F:histone deacetylase binding"/>
    <property type="evidence" value="ECO:0007669"/>
    <property type="project" value="TreeGrafter"/>
</dbReference>
<name>A0A2A9MLE2_BESBE</name>
<sequence length="1298" mass="129163">MAGDTTAATPLPGDASSTSFSESFQQGEAPSCLHTNPDENRRAPVGSCSQPAEVPFEQRWRGESRLPQDADGLPDSDRQEGMGQPGAGGPECAGAAKRDTEERKRRRSVSGGDEVHPADSLSADSPSSAPPRGLLEAHAGPFSSRNSAETREAPDRDDAFLSESNERRREGSESADLAGSVGGPRELACMRRKGQGGTGSYETAASDSPLPAVPFQSTPPYAASETARQNEGGSAQASHSAQAEDTGRDWLRVPETAPSQSPTAHAGEAENELVKPSRRQCLTEGGVDDPRQDPGGATVLAAPDDSLSAEEGEQEPARLGRAAPSGNLGSEAGLDDASGACESATSPAPASPSPALSLPRARRGWRRGEASTSPRASEAASAGRCRDSARGADGGAPAAGDPPQILSSPCSHPCEGEKAAGATTASDEPDSDSSRLASKGGRGCEAVKPEMCANGVSLQDDTASPSGDPQTGESGVCKEPTTPDGNHTGAGGVPDRAHSCRTPVTAEHVGAAAEGVRGKMALESVNGNADGTMPTAKRRRHASRGTRQGNNASPFPCSSSSLSPSASSSSAAAPSSSVRAVKSESPHASQESSSSATGNEQVSWEADATGKPTPEKEQKDSRPFRQQVAVFEAAAPAAAAAAPAPSSAGSGAPASAPPASRSTREGSGVSSLGSAYAGSGMSTRKRRAQSAAAAAAAGAAADSADGALPAAESGGGLVGRDGVDAASPCQTMCAEAKSPSISVKKAACHGGGGAGDKGSGTGWGSTSASPSSGGASGNSGGDPVASPSAASADLGAAARFSARLRQRPGDARAALAAQAYHVLPVPSPYVASRVRCCCCGTGVGSSSVLLGGSLGLGPDLASAAHATGASSGSTGPEGMSTGSDQSSPSSHASSVSSHDSILILPRRISPTAYNNFEIRARYDICQRRIRKVEAWLQMIEEWYFGSAAPRWQSLHQQTVQQELVAAVNSTKRSRLVEAVRGGGDASTGLVEPPAAASSPPWASGTGKGSKDGGKGGGGSASGGGSSIYGIHADGGGILGINGIPGGGCYSFYGSSSGGGSGAGGFLSSRGSSSSSTGADSSACGVVREGRVNPEGGLATADSVIYALIISNNVDRNPLTCYGAHGAGGGGTGGGGTGGGGTGGGGGGADSGRGDTRDGVSSGGTSGVGGASGGGRKGDGGSSHATKNAAGGGKGSRGGGGGAAATPRLGAVKLTPLELLTSPLRKDNVIDLWGPKEVALFEAGICKYGKDFSALQRLIQTKTTCEIVDFYYLWKQTNRYIAWKQHRHLSKTILHSVFG</sequence>
<feature type="compositionally biased region" description="Basic and acidic residues" evidence="6">
    <location>
        <begin position="613"/>
        <end position="623"/>
    </location>
</feature>
<dbReference type="GO" id="GO:0008270">
    <property type="term" value="F:zinc ion binding"/>
    <property type="evidence" value="ECO:0007669"/>
    <property type="project" value="UniProtKB-KW"/>
</dbReference>
<evidence type="ECO:0000313" key="8">
    <source>
        <dbReference type="EMBL" id="PFH37141.1"/>
    </source>
</evidence>
<dbReference type="GO" id="GO:0003714">
    <property type="term" value="F:transcription corepressor activity"/>
    <property type="evidence" value="ECO:0007669"/>
    <property type="project" value="TreeGrafter"/>
</dbReference>
<comment type="caution">
    <text evidence="8">The sequence shown here is derived from an EMBL/GenBank/DDBJ whole genome shotgun (WGS) entry which is preliminary data.</text>
</comment>
<evidence type="ECO:0000256" key="5">
    <source>
        <dbReference type="ARBA" id="ARBA00023242"/>
    </source>
</evidence>
<dbReference type="GO" id="GO:0003677">
    <property type="term" value="F:DNA binding"/>
    <property type="evidence" value="ECO:0007669"/>
    <property type="project" value="UniProtKB-KW"/>
</dbReference>
<feature type="compositionally biased region" description="Gly residues" evidence="6">
    <location>
        <begin position="749"/>
        <end position="763"/>
    </location>
</feature>
<dbReference type="InterPro" id="IPR017884">
    <property type="entry name" value="SANT_dom"/>
</dbReference>
<feature type="region of interest" description="Disordered" evidence="6">
    <location>
        <begin position="978"/>
        <end position="1021"/>
    </location>
</feature>
<feature type="compositionally biased region" description="Gly residues" evidence="6">
    <location>
        <begin position="1160"/>
        <end position="1174"/>
    </location>
</feature>
<feature type="compositionally biased region" description="Low complexity" evidence="6">
    <location>
        <begin position="118"/>
        <end position="131"/>
    </location>
</feature>
<feature type="region of interest" description="Disordered" evidence="6">
    <location>
        <begin position="864"/>
        <end position="895"/>
    </location>
</feature>
<feature type="compositionally biased region" description="Basic and acidic residues" evidence="6">
    <location>
        <begin position="56"/>
        <end position="68"/>
    </location>
</feature>
<dbReference type="GO" id="GO:0000122">
    <property type="term" value="P:negative regulation of transcription by RNA polymerase II"/>
    <property type="evidence" value="ECO:0007669"/>
    <property type="project" value="TreeGrafter"/>
</dbReference>
<feature type="domain" description="SANT" evidence="7">
    <location>
        <begin position="1232"/>
        <end position="1278"/>
    </location>
</feature>
<keyword evidence="9" id="KW-1185">Reference proteome</keyword>
<feature type="compositionally biased region" description="Polar residues" evidence="6">
    <location>
        <begin position="15"/>
        <end position="28"/>
    </location>
</feature>
<dbReference type="InterPro" id="IPR040138">
    <property type="entry name" value="MIER/MTA"/>
</dbReference>
<dbReference type="Proteomes" id="UP000224006">
    <property type="component" value="Chromosome II"/>
</dbReference>
<dbReference type="EMBL" id="NWUJ01000002">
    <property type="protein sequence ID" value="PFH37141.1"/>
    <property type="molecule type" value="Genomic_DNA"/>
</dbReference>
<evidence type="ECO:0000256" key="1">
    <source>
        <dbReference type="ARBA" id="ARBA00022723"/>
    </source>
</evidence>
<evidence type="ECO:0000256" key="2">
    <source>
        <dbReference type="ARBA" id="ARBA00022771"/>
    </source>
</evidence>
<dbReference type="GO" id="GO:0005654">
    <property type="term" value="C:nucleoplasm"/>
    <property type="evidence" value="ECO:0007669"/>
    <property type="project" value="TreeGrafter"/>
</dbReference>
<feature type="region of interest" description="Disordered" evidence="6">
    <location>
        <begin position="745"/>
        <end position="790"/>
    </location>
</feature>
<feature type="region of interest" description="Disordered" evidence="6">
    <location>
        <begin position="1062"/>
        <end position="1082"/>
    </location>
</feature>
<dbReference type="PANTHER" id="PTHR10865:SF28">
    <property type="entry name" value="ELM2 DOMAIN-CONTAINING PROTEIN"/>
    <property type="match status" value="1"/>
</dbReference>
<feature type="compositionally biased region" description="Low complexity" evidence="6">
    <location>
        <begin position="781"/>
        <end position="790"/>
    </location>
</feature>